<keyword evidence="2" id="KW-1133">Transmembrane helix</keyword>
<keyword evidence="4" id="KW-1185">Reference proteome</keyword>
<evidence type="ECO:0008006" key="5">
    <source>
        <dbReference type="Google" id="ProtNLM"/>
    </source>
</evidence>
<gene>
    <name evidence="3" type="ORF">GAGA_3145</name>
</gene>
<feature type="compositionally biased region" description="Polar residues" evidence="1">
    <location>
        <begin position="65"/>
        <end position="77"/>
    </location>
</feature>
<dbReference type="EMBL" id="BAEK01000051">
    <property type="protein sequence ID" value="GAC05979.1"/>
    <property type="molecule type" value="Genomic_DNA"/>
</dbReference>
<evidence type="ECO:0000256" key="1">
    <source>
        <dbReference type="SAM" id="MobiDB-lite"/>
    </source>
</evidence>
<name>A0ABQ0I9D6_9ALTE</name>
<evidence type="ECO:0000313" key="4">
    <source>
        <dbReference type="Proteomes" id="UP000008372"/>
    </source>
</evidence>
<evidence type="ECO:0000313" key="3">
    <source>
        <dbReference type="EMBL" id="GAC05979.1"/>
    </source>
</evidence>
<accession>A0ABQ0I9D6</accession>
<sequence length="106" mass="12161">MEWYKVSPQVEAQAMKTAKGRQKSGQTKEQTKLIAQGIQKGIADYKKQQGIKLRAIDKQRKQKARQPQNNPAEPQAEIANNSSINYLPWILLALSWAGFITYFIWQ</sequence>
<comment type="caution">
    <text evidence="3">The sequence shown here is derived from an EMBL/GenBank/DDBJ whole genome shotgun (WGS) entry which is preliminary data.</text>
</comment>
<proteinExistence type="predicted"/>
<feature type="transmembrane region" description="Helical" evidence="2">
    <location>
        <begin position="86"/>
        <end position="105"/>
    </location>
</feature>
<reference evidence="3 4" key="1">
    <citation type="journal article" date="2014" name="Environ. Microbiol.">
        <title>Comparative genomics of the marine bacterial genus Glaciecola reveals the high degree of genomic diversity and genomic characteristic for cold adaptation.</title>
        <authorList>
            <person name="Qin Q.L."/>
            <person name="Xie B.B."/>
            <person name="Yu Y."/>
            <person name="Shu Y.L."/>
            <person name="Rong J.C."/>
            <person name="Zhang Y.J."/>
            <person name="Zhao D.L."/>
            <person name="Chen X.L."/>
            <person name="Zhang X.Y."/>
            <person name="Chen B."/>
            <person name="Zhou B.C."/>
            <person name="Zhang Y.Z."/>
        </authorList>
    </citation>
    <scope>NUCLEOTIDE SEQUENCE [LARGE SCALE GENOMIC DNA]</scope>
    <source>
        <strain evidence="3 4">NO2</strain>
    </source>
</reference>
<dbReference type="Proteomes" id="UP000008372">
    <property type="component" value="Unassembled WGS sequence"/>
</dbReference>
<dbReference type="Pfam" id="PF11169">
    <property type="entry name" value="DUF2956"/>
    <property type="match status" value="1"/>
</dbReference>
<feature type="region of interest" description="Disordered" evidence="1">
    <location>
        <begin position="1"/>
        <end position="30"/>
    </location>
</feature>
<keyword evidence="2" id="KW-0472">Membrane</keyword>
<feature type="region of interest" description="Disordered" evidence="1">
    <location>
        <begin position="57"/>
        <end position="77"/>
    </location>
</feature>
<dbReference type="InterPro" id="IPR021339">
    <property type="entry name" value="DUF2956"/>
</dbReference>
<organism evidence="3 4">
    <name type="scientific">Paraglaciecola agarilytica NO2</name>
    <dbReference type="NCBI Taxonomy" id="1125747"/>
    <lineage>
        <taxon>Bacteria</taxon>
        <taxon>Pseudomonadati</taxon>
        <taxon>Pseudomonadota</taxon>
        <taxon>Gammaproteobacteria</taxon>
        <taxon>Alteromonadales</taxon>
        <taxon>Alteromonadaceae</taxon>
        <taxon>Paraglaciecola</taxon>
    </lineage>
</organism>
<keyword evidence="2" id="KW-0812">Transmembrane</keyword>
<evidence type="ECO:0000256" key="2">
    <source>
        <dbReference type="SAM" id="Phobius"/>
    </source>
</evidence>
<protein>
    <recommendedName>
        <fullName evidence="5">DUF2956 domain-containing protein</fullName>
    </recommendedName>
</protein>